<comment type="caution">
    <text evidence="2">The sequence shown here is derived from an EMBL/GenBank/DDBJ whole genome shotgun (WGS) entry which is preliminary data.</text>
</comment>
<evidence type="ECO:0008006" key="4">
    <source>
        <dbReference type="Google" id="ProtNLM"/>
    </source>
</evidence>
<proteinExistence type="predicted"/>
<sequence length="392" mass="44980">MTGDRQQTGIDASKGYVPIRPRPLAGSEDQANAQIDAPGNPYAVTMQTSAISTTPNRLRHVCDPCHLLHRTCRNGSPTTPCDRCVERKVTCFFRPCGSFVQERKRKRKRKSTAEEPEAEPEKKKFKNGSVPAPGFNPTALGLRLRCNYCHLRARSCVNGSNTTPCDNCKQRNLICTFGKRKSIIDKETLRTITDEDYTQGHNLGQLADGDYYTQGHNLGQLTDGDYYTQEHNLGQIADVNYYTQEHYTQEHYNQEHYNQEHYNQEHYNQGHHNQEHYNQDYYNQEHDLRQITDGDHGDHIQEHNDVTVANPTDILEQQQVEVGEVEVGEPKVGTPMMVMGNDGEYIRFSQEDLRVQDEHTMDPWEVLAARNSLVYDLQGLQYEMPNVEMDEE</sequence>
<feature type="non-terminal residue" evidence="2">
    <location>
        <position position="1"/>
    </location>
</feature>
<gene>
    <name evidence="2" type="ORF">KCV03_g4620</name>
</gene>
<feature type="compositionally biased region" description="Polar residues" evidence="1">
    <location>
        <begin position="1"/>
        <end position="10"/>
    </location>
</feature>
<evidence type="ECO:0000313" key="3">
    <source>
        <dbReference type="Proteomes" id="UP000767238"/>
    </source>
</evidence>
<feature type="region of interest" description="Disordered" evidence="1">
    <location>
        <begin position="104"/>
        <end position="132"/>
    </location>
</feature>
<name>A0A9P8K8N0_AURME</name>
<dbReference type="OrthoDB" id="3887153at2759"/>
<dbReference type="AlphaFoldDB" id="A0A9P8K8N0"/>
<organism evidence="2 3">
    <name type="scientific">Aureobasidium melanogenum</name>
    <name type="common">Aureobasidium pullulans var. melanogenum</name>
    <dbReference type="NCBI Taxonomy" id="46634"/>
    <lineage>
        <taxon>Eukaryota</taxon>
        <taxon>Fungi</taxon>
        <taxon>Dikarya</taxon>
        <taxon>Ascomycota</taxon>
        <taxon>Pezizomycotina</taxon>
        <taxon>Dothideomycetes</taxon>
        <taxon>Dothideomycetidae</taxon>
        <taxon>Dothideales</taxon>
        <taxon>Saccotheciaceae</taxon>
        <taxon>Aureobasidium</taxon>
    </lineage>
</organism>
<reference evidence="2" key="1">
    <citation type="journal article" date="2021" name="J Fungi (Basel)">
        <title>Virulence traits and population genomics of the black yeast Aureobasidium melanogenum.</title>
        <authorList>
            <person name="Cernosa A."/>
            <person name="Sun X."/>
            <person name="Gostincar C."/>
            <person name="Fang C."/>
            <person name="Gunde-Cimerman N."/>
            <person name="Song Z."/>
        </authorList>
    </citation>
    <scope>NUCLEOTIDE SEQUENCE</scope>
    <source>
        <strain evidence="2">EXF-8016</strain>
    </source>
</reference>
<accession>A0A9P8K8N0</accession>
<feature type="region of interest" description="Disordered" evidence="1">
    <location>
        <begin position="1"/>
        <end position="30"/>
    </location>
</feature>
<evidence type="ECO:0000313" key="2">
    <source>
        <dbReference type="EMBL" id="KAH0222396.1"/>
    </source>
</evidence>
<reference evidence="2" key="2">
    <citation type="submission" date="2021-08" db="EMBL/GenBank/DDBJ databases">
        <authorList>
            <person name="Gostincar C."/>
            <person name="Sun X."/>
            <person name="Song Z."/>
            <person name="Gunde-Cimerman N."/>
        </authorList>
    </citation>
    <scope>NUCLEOTIDE SEQUENCE</scope>
    <source>
        <strain evidence="2">EXF-8016</strain>
    </source>
</reference>
<protein>
    <recommendedName>
        <fullName evidence="4">Zn(2)-C6 fungal-type domain-containing protein</fullName>
    </recommendedName>
</protein>
<dbReference type="EMBL" id="JAHFYH010000028">
    <property type="protein sequence ID" value="KAH0222396.1"/>
    <property type="molecule type" value="Genomic_DNA"/>
</dbReference>
<evidence type="ECO:0000256" key="1">
    <source>
        <dbReference type="SAM" id="MobiDB-lite"/>
    </source>
</evidence>
<dbReference type="Proteomes" id="UP000767238">
    <property type="component" value="Unassembled WGS sequence"/>
</dbReference>